<proteinExistence type="predicted"/>
<dbReference type="Pfam" id="PF03899">
    <property type="entry name" value="ATP-synt_I"/>
    <property type="match status" value="1"/>
</dbReference>
<comment type="caution">
    <text evidence="7">The sequence shown here is derived from an EMBL/GenBank/DDBJ whole genome shotgun (WGS) entry which is preliminary data.</text>
</comment>
<evidence type="ECO:0000256" key="1">
    <source>
        <dbReference type="ARBA" id="ARBA00004651"/>
    </source>
</evidence>
<protein>
    <submittedName>
        <fullName evidence="7">ATP synthase subunit I</fullName>
    </submittedName>
</protein>
<keyword evidence="5 6" id="KW-0472">Membrane</keyword>
<feature type="transmembrane region" description="Helical" evidence="6">
    <location>
        <begin position="12"/>
        <end position="29"/>
    </location>
</feature>
<keyword evidence="3 6" id="KW-0812">Transmembrane</keyword>
<evidence type="ECO:0000256" key="4">
    <source>
        <dbReference type="ARBA" id="ARBA00022989"/>
    </source>
</evidence>
<organism evidence="7 8">
    <name type="scientific">Paenibacillus baimaensis</name>
    <dbReference type="NCBI Taxonomy" id="2982185"/>
    <lineage>
        <taxon>Bacteria</taxon>
        <taxon>Bacillati</taxon>
        <taxon>Bacillota</taxon>
        <taxon>Bacilli</taxon>
        <taxon>Bacillales</taxon>
        <taxon>Paenibacillaceae</taxon>
        <taxon>Paenibacillus</taxon>
    </lineage>
</organism>
<sequence>MNEFTAHLKTFQNVFLFFLSFCLVAWALFVEYRPYSAGLMLGAAVSMINARYLAWKIRKLSDKVITAPPGQGIPSKANIGFLTRAAIGGLAGLIAVRFPEQFALSTTVAGYLIAQLATLVLGIISVKRSKK</sequence>
<evidence type="ECO:0000256" key="6">
    <source>
        <dbReference type="SAM" id="Phobius"/>
    </source>
</evidence>
<dbReference type="Proteomes" id="UP001652445">
    <property type="component" value="Unassembled WGS sequence"/>
</dbReference>
<feature type="transmembrane region" description="Helical" evidence="6">
    <location>
        <begin position="102"/>
        <end position="126"/>
    </location>
</feature>
<keyword evidence="8" id="KW-1185">Reference proteome</keyword>
<evidence type="ECO:0000313" key="7">
    <source>
        <dbReference type="EMBL" id="MCU6792996.1"/>
    </source>
</evidence>
<feature type="transmembrane region" description="Helical" evidence="6">
    <location>
        <begin position="35"/>
        <end position="54"/>
    </location>
</feature>
<accession>A0ABT2UFT3</accession>
<evidence type="ECO:0000313" key="8">
    <source>
        <dbReference type="Proteomes" id="UP001652445"/>
    </source>
</evidence>
<comment type="subcellular location">
    <subcellularLocation>
        <location evidence="1">Cell membrane</location>
        <topology evidence="1">Multi-pass membrane protein</topology>
    </subcellularLocation>
</comment>
<dbReference type="InterPro" id="IPR005598">
    <property type="entry name" value="ATP_synth_I"/>
</dbReference>
<dbReference type="RefSeq" id="WP_076233550.1">
    <property type="nucleotide sequence ID" value="NZ_JAOQIO010000036.1"/>
</dbReference>
<reference evidence="7 8" key="1">
    <citation type="submission" date="2022-09" db="EMBL/GenBank/DDBJ databases">
        <authorList>
            <person name="Han X.L."/>
            <person name="Wang Q."/>
            <person name="Lu T."/>
        </authorList>
    </citation>
    <scope>NUCLEOTIDE SEQUENCE [LARGE SCALE GENOMIC DNA]</scope>
    <source>
        <strain evidence="7 8">WQ 127069</strain>
    </source>
</reference>
<evidence type="ECO:0000256" key="2">
    <source>
        <dbReference type="ARBA" id="ARBA00022475"/>
    </source>
</evidence>
<evidence type="ECO:0000256" key="3">
    <source>
        <dbReference type="ARBA" id="ARBA00022692"/>
    </source>
</evidence>
<keyword evidence="4 6" id="KW-1133">Transmembrane helix</keyword>
<keyword evidence="2" id="KW-1003">Cell membrane</keyword>
<evidence type="ECO:0000256" key="5">
    <source>
        <dbReference type="ARBA" id="ARBA00023136"/>
    </source>
</evidence>
<dbReference type="EMBL" id="JAOQIO010000036">
    <property type="protein sequence ID" value="MCU6792996.1"/>
    <property type="molecule type" value="Genomic_DNA"/>
</dbReference>
<name>A0ABT2UFT3_9BACL</name>
<feature type="transmembrane region" description="Helical" evidence="6">
    <location>
        <begin position="75"/>
        <end position="96"/>
    </location>
</feature>
<gene>
    <name evidence="7" type="ORF">OB236_12790</name>
</gene>